<evidence type="ECO:0000313" key="4">
    <source>
        <dbReference type="Proteomes" id="UP000019380"/>
    </source>
</evidence>
<feature type="compositionally biased region" description="Pro residues" evidence="1">
    <location>
        <begin position="490"/>
        <end position="504"/>
    </location>
</feature>
<dbReference type="GO" id="GO:0009418">
    <property type="term" value="C:pilus shaft"/>
    <property type="evidence" value="ECO:0007669"/>
    <property type="project" value="InterPro"/>
</dbReference>
<dbReference type="EMBL" id="CBXG010000016">
    <property type="protein sequence ID" value="CDM03625.1"/>
    <property type="molecule type" value="Genomic_DNA"/>
</dbReference>
<evidence type="ECO:0000259" key="2">
    <source>
        <dbReference type="Pfam" id="PF15495"/>
    </source>
</evidence>
<feature type="region of interest" description="Disordered" evidence="1">
    <location>
        <begin position="487"/>
        <end position="510"/>
    </location>
</feature>
<comment type="caution">
    <text evidence="3">The sequence shown here is derived from an EMBL/GenBank/DDBJ whole genome shotgun (WGS) entry which is preliminary data.</text>
</comment>
<dbReference type="AlphaFoldDB" id="W6PHU9"/>
<reference evidence="3 4" key="1">
    <citation type="submission" date="2013-12" db="EMBL/GenBank/DDBJ databases">
        <title>Improved hybrid genome assemblies of Bacteroides xylanisolvens SD CC 1b and Bacteroides xylanisolvens SD CC 2a using Illumina and 454 Sequencing.</title>
        <authorList>
            <person name="Ramaraj T."/>
            <person name="Sundararajan A."/>
            <person name="Mudge J."/>
            <person name="Schilkey F.D."/>
            <person name="Delvecchio V."/>
            <person name="Donlon M."/>
            <person name="Ziemer C."/>
        </authorList>
    </citation>
    <scope>NUCLEOTIDE SEQUENCE [LARGE SCALE GENOMIC DNA]</scope>
</reference>
<dbReference type="Gene3D" id="2.60.40.3690">
    <property type="match status" value="1"/>
</dbReference>
<protein>
    <recommendedName>
        <fullName evidence="2">Minor fimbrium subunit Mfa1 C-terminal domain-containing protein</fullName>
    </recommendedName>
</protein>
<dbReference type="Proteomes" id="UP000019380">
    <property type="component" value="Unassembled WGS sequence"/>
</dbReference>
<dbReference type="Pfam" id="PF15495">
    <property type="entry name" value="Fimbrillin_C"/>
    <property type="match status" value="1"/>
</dbReference>
<dbReference type="Gene3D" id="1.10.20.150">
    <property type="match status" value="1"/>
</dbReference>
<dbReference type="InterPro" id="IPR029140">
    <property type="entry name" value="Mfa1_C"/>
</dbReference>
<dbReference type="NCBIfam" id="NF038041">
    <property type="entry name" value="fim_Mfa1_fam"/>
    <property type="match status" value="1"/>
</dbReference>
<dbReference type="PROSITE" id="PS51257">
    <property type="entry name" value="PROKAR_LIPOPROTEIN"/>
    <property type="match status" value="1"/>
</dbReference>
<sequence>MMKTRSFLLSTLAVFIFAGCSSEDAREGNIPGGELDGKAYLSLSLQSHTATSRAANVEEKPGSSGESKAKAVKVLLFDEDDVCLDVADFDGLTVGNSGGESGGTGTPEAVASDAKLVPEKTKKVFVVINPYTDGWDLTSETVKGKPWSAINTAIEAAIANIAANENFMMASAGEGAGIEGALTGVKVHKPTAYTSEAINQAKTDAQSDPAKISVDRLSAKVELAVKESFSTKPDGATFAFSGWELSVTNKSVKLYSERITYDNATIGAVYRRDKNYLSDEQPDVSNESTMEANMDAAFNYLKNIDSESEEMPAVAQSKGTSLYCLENTMEAKAQQLGFTTKVVVKAKYTPYGLNENSSYFSWKGNYYTLDQLKTEYLKHSDGSGLKVDLPIFLKKAGIMTQEQFDGDQDTKNSVVASLSEGATATQLNAKTGIIGRFCAVRYYHESVCYYDVLIRHDQNVTEKMALGRYGVVRNNWYHLELQSVSGPGTPWIPDPSDPDNPTPPGTDDDEADAYISVKITINPWTYWTQGVDLH</sequence>
<gene>
    <name evidence="3" type="ORF">BN890_11920</name>
</gene>
<feature type="domain" description="Minor fimbrium subunit Mfa1 C-terminal" evidence="2">
    <location>
        <begin position="442"/>
        <end position="528"/>
    </location>
</feature>
<organism evidence="3 4">
    <name type="scientific">Bacteroides xylanisolvens SD CC 1b</name>
    <dbReference type="NCBI Taxonomy" id="702447"/>
    <lineage>
        <taxon>Bacteria</taxon>
        <taxon>Pseudomonadati</taxon>
        <taxon>Bacteroidota</taxon>
        <taxon>Bacteroidia</taxon>
        <taxon>Bacteroidales</taxon>
        <taxon>Bacteroidaceae</taxon>
        <taxon>Bacteroides</taxon>
    </lineage>
</organism>
<evidence type="ECO:0000256" key="1">
    <source>
        <dbReference type="SAM" id="MobiDB-lite"/>
    </source>
</evidence>
<proteinExistence type="predicted"/>
<dbReference type="InterPro" id="IPR047786">
    <property type="entry name" value="Mfa1_fim"/>
</dbReference>
<accession>W6PHU9</accession>
<evidence type="ECO:0000313" key="3">
    <source>
        <dbReference type="EMBL" id="CDM03625.1"/>
    </source>
</evidence>
<name>W6PHU9_9BACE</name>
<dbReference type="Gene3D" id="2.60.40.2580">
    <property type="match status" value="1"/>
</dbReference>